<reference evidence="1 2" key="1">
    <citation type="journal article" date="2018" name="G3 (Bethesda)">
        <title>Phylogenetic and Phylogenomic Definition of Rhizopus Species.</title>
        <authorList>
            <person name="Gryganskyi A.P."/>
            <person name="Golan J."/>
            <person name="Dolatabadi S."/>
            <person name="Mondo S."/>
            <person name="Robb S."/>
            <person name="Idnurm A."/>
            <person name="Muszewska A."/>
            <person name="Steczkiewicz K."/>
            <person name="Masonjones S."/>
            <person name="Liao H.L."/>
            <person name="Gajdeczka M.T."/>
            <person name="Anike F."/>
            <person name="Vuek A."/>
            <person name="Anishchenko I.M."/>
            <person name="Voigt K."/>
            <person name="de Hoog G.S."/>
            <person name="Smith M.E."/>
            <person name="Heitman J."/>
            <person name="Vilgalys R."/>
            <person name="Stajich J.E."/>
        </authorList>
    </citation>
    <scope>NUCLEOTIDE SEQUENCE [LARGE SCALE GENOMIC DNA]</scope>
    <source>
        <strain evidence="1 2">CBS 357.93</strain>
    </source>
</reference>
<dbReference type="EMBL" id="PJQL01001499">
    <property type="protein sequence ID" value="RCH88266.1"/>
    <property type="molecule type" value="Genomic_DNA"/>
</dbReference>
<dbReference type="Proteomes" id="UP000252139">
    <property type="component" value="Unassembled WGS sequence"/>
</dbReference>
<keyword evidence="2" id="KW-1185">Reference proteome</keyword>
<comment type="caution">
    <text evidence="1">The sequence shown here is derived from an EMBL/GenBank/DDBJ whole genome shotgun (WGS) entry which is preliminary data.</text>
</comment>
<organism evidence="1 2">
    <name type="scientific">Rhizopus azygosporus</name>
    <name type="common">Rhizopus microsporus var. azygosporus</name>
    <dbReference type="NCBI Taxonomy" id="86630"/>
    <lineage>
        <taxon>Eukaryota</taxon>
        <taxon>Fungi</taxon>
        <taxon>Fungi incertae sedis</taxon>
        <taxon>Mucoromycota</taxon>
        <taxon>Mucoromycotina</taxon>
        <taxon>Mucoromycetes</taxon>
        <taxon>Mucorales</taxon>
        <taxon>Mucorineae</taxon>
        <taxon>Rhizopodaceae</taxon>
        <taxon>Rhizopus</taxon>
    </lineage>
</organism>
<gene>
    <name evidence="1" type="ORF">CU097_009438</name>
</gene>
<name>A0A367JEB2_RHIAZ</name>
<dbReference type="InterPro" id="IPR003615">
    <property type="entry name" value="HNH_nuc"/>
</dbReference>
<accession>A0A367JEB2</accession>
<dbReference type="AlphaFoldDB" id="A0A367JEB2"/>
<evidence type="ECO:0008006" key="3">
    <source>
        <dbReference type="Google" id="ProtNLM"/>
    </source>
</evidence>
<sequence>MNLEDNIQKQQVDEEEEVFYTPPSSPILNGQSTSTVSDISKLSFVTLNEAITAKSLSIVIKSETSLSRYYDPRVKARTFEAYVWDYKKVDHLNVREGESYPLFSPEWYALKRREFFKNIMVRHDDHCIECGVLTANSRERNLQAYKEPSTQRRRGPLCLGCHRLFNFPKNLNDEIGLMEYLLTGNLPPDEDVVKHVPVTEVISIFRKRTKQIYTRTTKRFGSNVSTVEYYQLMLLANKSDMRCAVTGCKTYIAPPDSNRYWALSYDHIIPLSKGNKSSSELDNLQVVCSIINCVKGNLSDKQVHDWWLRFKSAKSKKQY</sequence>
<dbReference type="Gene3D" id="1.10.30.50">
    <property type="match status" value="1"/>
</dbReference>
<evidence type="ECO:0000313" key="1">
    <source>
        <dbReference type="EMBL" id="RCH88266.1"/>
    </source>
</evidence>
<evidence type="ECO:0000313" key="2">
    <source>
        <dbReference type="Proteomes" id="UP000252139"/>
    </source>
</evidence>
<dbReference type="OrthoDB" id="2290924at2759"/>
<protein>
    <recommendedName>
        <fullName evidence="3">HNH nuclease domain-containing protein</fullName>
    </recommendedName>
</protein>
<proteinExistence type="predicted"/>
<dbReference type="CDD" id="cd00085">
    <property type="entry name" value="HNHc"/>
    <property type="match status" value="1"/>
</dbReference>